<protein>
    <submittedName>
        <fullName evidence="5">Patatin</fullName>
    </submittedName>
</protein>
<evidence type="ECO:0000313" key="5">
    <source>
        <dbReference type="EMBL" id="GFR17884.1"/>
    </source>
</evidence>
<evidence type="ECO:0000313" key="6">
    <source>
        <dbReference type="Proteomes" id="UP000887116"/>
    </source>
</evidence>
<evidence type="ECO:0000259" key="4">
    <source>
        <dbReference type="PROSITE" id="PS51635"/>
    </source>
</evidence>
<dbReference type="AlphaFoldDB" id="A0A8X6I9F1"/>
<dbReference type="GO" id="GO:0047372">
    <property type="term" value="F:monoacylglycerol lipase activity"/>
    <property type="evidence" value="ECO:0007669"/>
    <property type="project" value="TreeGrafter"/>
</dbReference>
<keyword evidence="6" id="KW-1185">Reference proteome</keyword>
<proteinExistence type="inferred from homology"/>
<comment type="caution">
    <text evidence="3">Lacks conserved residue(s) required for the propagation of feature annotation.</text>
</comment>
<dbReference type="Pfam" id="PF01734">
    <property type="entry name" value="Patatin"/>
    <property type="match status" value="2"/>
</dbReference>
<dbReference type="PANTHER" id="PTHR32176:SF92">
    <property type="entry name" value="XYLOSE ISOMERASE"/>
    <property type="match status" value="1"/>
</dbReference>
<accession>A0A8X6I9F1</accession>
<dbReference type="EMBL" id="BMAO01027535">
    <property type="protein sequence ID" value="GFR17884.1"/>
    <property type="molecule type" value="Genomic_DNA"/>
</dbReference>
<organism evidence="5 6">
    <name type="scientific">Trichonephila clavata</name>
    <name type="common">Joro spider</name>
    <name type="synonym">Nephila clavata</name>
    <dbReference type="NCBI Taxonomy" id="2740835"/>
    <lineage>
        <taxon>Eukaryota</taxon>
        <taxon>Metazoa</taxon>
        <taxon>Ecdysozoa</taxon>
        <taxon>Arthropoda</taxon>
        <taxon>Chelicerata</taxon>
        <taxon>Arachnida</taxon>
        <taxon>Araneae</taxon>
        <taxon>Araneomorphae</taxon>
        <taxon>Entelegynae</taxon>
        <taxon>Araneoidea</taxon>
        <taxon>Nephilidae</taxon>
        <taxon>Trichonephila</taxon>
    </lineage>
</organism>
<dbReference type="InterPro" id="IPR016035">
    <property type="entry name" value="Acyl_Trfase/lysoPLipase"/>
</dbReference>
<sequence length="240" mass="26740">MTRYILSVDGGGIRGIIPALILAEIEKRARKPIAEIFDLMAGTSTGGIVIAGLCKKDDQGKPQYSANDLVELYQDWREDRNFIKLKDALRATTAAPTYFAPKYLEVKQEKRVLVDGGVFANNPAACAYANSKKLFPNEEIVLVSIGTGRLSNRMKYRKLGKIAWIKPLLNVMFASSLDVVNYQLGNVMDDRYVRIQSQLTIASAEMDNVTPKNIKFLQQEANAMIEGNQKVIDKFCDIVS</sequence>
<feature type="short sequence motif" description="DGA/G" evidence="3">
    <location>
        <begin position="115"/>
        <end position="117"/>
    </location>
</feature>
<dbReference type="GO" id="GO:0006629">
    <property type="term" value="P:lipid metabolic process"/>
    <property type="evidence" value="ECO:0007669"/>
    <property type="project" value="UniProtKB-KW"/>
</dbReference>
<gene>
    <name evidence="5" type="primary">Wcon_01401</name>
    <name evidence="5" type="ORF">TNCT_368561</name>
</gene>
<evidence type="ECO:0000256" key="1">
    <source>
        <dbReference type="ARBA" id="ARBA00010240"/>
    </source>
</evidence>
<dbReference type="PROSITE" id="PS51635">
    <property type="entry name" value="PNPLA"/>
    <property type="match status" value="1"/>
</dbReference>
<reference evidence="5" key="1">
    <citation type="submission" date="2020-07" db="EMBL/GenBank/DDBJ databases">
        <title>Multicomponent nature underlies the extraordinary mechanical properties of spider dragline silk.</title>
        <authorList>
            <person name="Kono N."/>
            <person name="Nakamura H."/>
            <person name="Mori M."/>
            <person name="Yoshida Y."/>
            <person name="Ohtoshi R."/>
            <person name="Malay A.D."/>
            <person name="Moran D.A.P."/>
            <person name="Tomita M."/>
            <person name="Numata K."/>
            <person name="Arakawa K."/>
        </authorList>
    </citation>
    <scope>NUCLEOTIDE SEQUENCE</scope>
</reference>
<comment type="caution">
    <text evidence="5">The sequence shown here is derived from an EMBL/GenBank/DDBJ whole genome shotgun (WGS) entry which is preliminary data.</text>
</comment>
<dbReference type="Proteomes" id="UP000887116">
    <property type="component" value="Unassembled WGS sequence"/>
</dbReference>
<dbReference type="SUPFAM" id="SSF52151">
    <property type="entry name" value="FabD/lysophospholipase-like"/>
    <property type="match status" value="1"/>
</dbReference>
<evidence type="ECO:0000256" key="3">
    <source>
        <dbReference type="PROSITE-ProRule" id="PRU01161"/>
    </source>
</evidence>
<dbReference type="GO" id="GO:0004620">
    <property type="term" value="F:phospholipase activity"/>
    <property type="evidence" value="ECO:0007669"/>
    <property type="project" value="TreeGrafter"/>
</dbReference>
<name>A0A8X6I9F1_TRICU</name>
<feature type="domain" description="PNPLA" evidence="4">
    <location>
        <begin position="1"/>
        <end position="128"/>
    </location>
</feature>
<comment type="similarity">
    <text evidence="1">Belongs to the patatin family.</text>
</comment>
<dbReference type="OrthoDB" id="10049552at2759"/>
<keyword evidence="2" id="KW-0443">Lipid metabolism</keyword>
<dbReference type="CDD" id="cd07199">
    <property type="entry name" value="Pat17_PNPLA8_PNPLA9_like"/>
    <property type="match status" value="1"/>
</dbReference>
<dbReference type="Gene3D" id="3.40.1090.10">
    <property type="entry name" value="Cytosolic phospholipase A2 catalytic domain"/>
    <property type="match status" value="2"/>
</dbReference>
<evidence type="ECO:0000256" key="2">
    <source>
        <dbReference type="ARBA" id="ARBA00023098"/>
    </source>
</evidence>
<dbReference type="InterPro" id="IPR002641">
    <property type="entry name" value="PNPLA_dom"/>
</dbReference>
<dbReference type="PANTHER" id="PTHR32176">
    <property type="entry name" value="XYLOSE ISOMERASE"/>
    <property type="match status" value="1"/>
</dbReference>